<keyword evidence="2" id="KW-1185">Reference proteome</keyword>
<dbReference type="Proteomes" id="UP001367676">
    <property type="component" value="Unassembled WGS sequence"/>
</dbReference>
<dbReference type="EMBL" id="JBBCAQ010000037">
    <property type="protein sequence ID" value="KAK7573988.1"/>
    <property type="molecule type" value="Genomic_DNA"/>
</dbReference>
<dbReference type="AlphaFoldDB" id="A0AAN9XZ86"/>
<evidence type="ECO:0000313" key="1">
    <source>
        <dbReference type="EMBL" id="KAK7573988.1"/>
    </source>
</evidence>
<proteinExistence type="predicted"/>
<gene>
    <name evidence="1" type="ORF">V9T40_011179</name>
</gene>
<sequence length="132" mass="14619">MNVKDINGAPPPCTNAFIIASIFVPPRLSGRDCWCRLHVALPHRLASFTCDGNSLEYVQNARISSFTLCSLLWVFCYPVMGGDTEIESSQVYSAFTHTPWSVIEIICVNIPSPARLDEKGLYVNAKNPAEKN</sequence>
<comment type="caution">
    <text evidence="1">The sequence shown here is derived from an EMBL/GenBank/DDBJ whole genome shotgun (WGS) entry which is preliminary data.</text>
</comment>
<reference evidence="1 2" key="1">
    <citation type="submission" date="2024-03" db="EMBL/GenBank/DDBJ databases">
        <title>Adaptation during the transition from Ophiocordyceps entomopathogen to insect associate is accompanied by gene loss and intensified selection.</title>
        <authorList>
            <person name="Ward C.M."/>
            <person name="Onetto C.A."/>
            <person name="Borneman A.R."/>
        </authorList>
    </citation>
    <scope>NUCLEOTIDE SEQUENCE [LARGE SCALE GENOMIC DNA]</scope>
    <source>
        <strain evidence="1">AWRI1</strain>
        <tissue evidence="1">Single Adult Female</tissue>
    </source>
</reference>
<name>A0AAN9XZ86_9HEMI</name>
<protein>
    <submittedName>
        <fullName evidence="1">Uncharacterized protein</fullName>
    </submittedName>
</protein>
<evidence type="ECO:0000313" key="2">
    <source>
        <dbReference type="Proteomes" id="UP001367676"/>
    </source>
</evidence>
<organism evidence="1 2">
    <name type="scientific">Parthenolecanium corni</name>
    <dbReference type="NCBI Taxonomy" id="536013"/>
    <lineage>
        <taxon>Eukaryota</taxon>
        <taxon>Metazoa</taxon>
        <taxon>Ecdysozoa</taxon>
        <taxon>Arthropoda</taxon>
        <taxon>Hexapoda</taxon>
        <taxon>Insecta</taxon>
        <taxon>Pterygota</taxon>
        <taxon>Neoptera</taxon>
        <taxon>Paraneoptera</taxon>
        <taxon>Hemiptera</taxon>
        <taxon>Sternorrhyncha</taxon>
        <taxon>Coccoidea</taxon>
        <taxon>Coccidae</taxon>
        <taxon>Parthenolecanium</taxon>
    </lineage>
</organism>
<accession>A0AAN9XZ86</accession>